<protein>
    <submittedName>
        <fullName evidence="8">SPEM family member 2</fullName>
    </submittedName>
</protein>
<accession>A0A452RIG7</accession>
<keyword evidence="4 6" id="KW-0472">Membrane</keyword>
<dbReference type="InterPro" id="IPR031368">
    <property type="entry name" value="SPEM1_N"/>
</dbReference>
<feature type="domain" description="Spermatid maturation protein 1 N-terminal" evidence="7">
    <location>
        <begin position="1"/>
        <end position="66"/>
    </location>
</feature>
<feature type="transmembrane region" description="Helical" evidence="6">
    <location>
        <begin position="26"/>
        <end position="48"/>
    </location>
</feature>
<gene>
    <name evidence="8" type="primary">SPEM2</name>
</gene>
<dbReference type="GeneTree" id="ENSGT00510000049558"/>
<keyword evidence="9" id="KW-1185">Reference proteome</keyword>
<dbReference type="Ensembl" id="ENSUAMT00000020968.1">
    <property type="protein sequence ID" value="ENSUAMP00000018745.1"/>
    <property type="gene ID" value="ENSUAMG00000014858.1"/>
</dbReference>
<evidence type="ECO:0000313" key="9">
    <source>
        <dbReference type="Proteomes" id="UP000291022"/>
    </source>
</evidence>
<evidence type="ECO:0000256" key="3">
    <source>
        <dbReference type="ARBA" id="ARBA00022989"/>
    </source>
</evidence>
<reference evidence="9" key="1">
    <citation type="submission" date="2016-06" db="EMBL/GenBank/DDBJ databases">
        <title>De novo assembly and RNA-Seq shows season-dependent expression and editing in black bear kidneys.</title>
        <authorList>
            <person name="Korstanje R."/>
            <person name="Srivastava A."/>
            <person name="Sarsani V.K."/>
            <person name="Sheehan S.M."/>
            <person name="Seger R.L."/>
            <person name="Barter M.E."/>
            <person name="Lindqvist C."/>
            <person name="Brody L.C."/>
            <person name="Mullikin J.C."/>
        </authorList>
    </citation>
    <scope>NUCLEOTIDE SEQUENCE [LARGE SCALE GENOMIC DNA]</scope>
</reference>
<dbReference type="PANTHER" id="PTHR34834">
    <property type="entry name" value="SPERMATID MATURATION PROTEIN 1"/>
    <property type="match status" value="1"/>
</dbReference>
<evidence type="ECO:0000259" key="7">
    <source>
        <dbReference type="Pfam" id="PF15670"/>
    </source>
</evidence>
<dbReference type="PANTHER" id="PTHR34834:SF2">
    <property type="entry name" value="SPEM FAMILY MEMBER 2"/>
    <property type="match status" value="1"/>
</dbReference>
<evidence type="ECO:0000256" key="4">
    <source>
        <dbReference type="ARBA" id="ARBA00023136"/>
    </source>
</evidence>
<feature type="region of interest" description="Disordered" evidence="5">
    <location>
        <begin position="68"/>
        <end position="123"/>
    </location>
</feature>
<keyword evidence="2 6" id="KW-0812">Transmembrane</keyword>
<keyword evidence="3 6" id="KW-1133">Transmembrane helix</keyword>
<dbReference type="AlphaFoldDB" id="A0A452RIG7"/>
<dbReference type="Pfam" id="PF15670">
    <property type="entry name" value="Spem1"/>
    <property type="match status" value="1"/>
</dbReference>
<dbReference type="Proteomes" id="UP000291022">
    <property type="component" value="Unassembled WGS sequence"/>
</dbReference>
<evidence type="ECO:0000256" key="6">
    <source>
        <dbReference type="SAM" id="Phobius"/>
    </source>
</evidence>
<evidence type="ECO:0000256" key="2">
    <source>
        <dbReference type="ARBA" id="ARBA00022692"/>
    </source>
</evidence>
<reference evidence="8" key="3">
    <citation type="submission" date="2025-09" db="UniProtKB">
        <authorList>
            <consortium name="Ensembl"/>
        </authorList>
    </citation>
    <scope>IDENTIFICATION</scope>
</reference>
<sequence length="123" mass="13187">MENQLWYDNMGCCNQYQEHLQDPEDILLLLLGLIILVNIGINVVTAMWHGLQNALDKMVCWINQKRPRLLPGGGGPGLPTPQVPPGRLGRALPADGPALQRGAVGPPGRDPGQPAATISLPVT</sequence>
<name>A0A452RIG7_URSAM</name>
<reference evidence="8" key="2">
    <citation type="submission" date="2025-08" db="UniProtKB">
        <authorList>
            <consortium name="Ensembl"/>
        </authorList>
    </citation>
    <scope>IDENTIFICATION</scope>
</reference>
<dbReference type="GO" id="GO:0016020">
    <property type="term" value="C:membrane"/>
    <property type="evidence" value="ECO:0007669"/>
    <property type="project" value="UniProtKB-SubCell"/>
</dbReference>
<evidence type="ECO:0000256" key="1">
    <source>
        <dbReference type="ARBA" id="ARBA00004167"/>
    </source>
</evidence>
<evidence type="ECO:0000256" key="5">
    <source>
        <dbReference type="SAM" id="MobiDB-lite"/>
    </source>
</evidence>
<comment type="subcellular location">
    <subcellularLocation>
        <location evidence="1">Membrane</location>
        <topology evidence="1">Single-pass membrane protein</topology>
    </subcellularLocation>
</comment>
<evidence type="ECO:0000313" key="8">
    <source>
        <dbReference type="Ensembl" id="ENSUAMP00000018745.1"/>
    </source>
</evidence>
<proteinExistence type="predicted"/>
<organism evidence="8 9">
    <name type="scientific">Ursus americanus</name>
    <name type="common">American black bear</name>
    <name type="synonym">Euarctos americanus</name>
    <dbReference type="NCBI Taxonomy" id="9643"/>
    <lineage>
        <taxon>Eukaryota</taxon>
        <taxon>Metazoa</taxon>
        <taxon>Chordata</taxon>
        <taxon>Craniata</taxon>
        <taxon>Vertebrata</taxon>
        <taxon>Euteleostomi</taxon>
        <taxon>Mammalia</taxon>
        <taxon>Eutheria</taxon>
        <taxon>Laurasiatheria</taxon>
        <taxon>Carnivora</taxon>
        <taxon>Caniformia</taxon>
        <taxon>Ursidae</taxon>
        <taxon>Ursus</taxon>
    </lineage>
</organism>